<dbReference type="Gene3D" id="3.40.190.10">
    <property type="entry name" value="Periplasmic binding protein-like II"/>
    <property type="match status" value="1"/>
</dbReference>
<dbReference type="AlphaFoldDB" id="A0A840IGV6"/>
<gene>
    <name evidence="2" type="ORF">BDZ31_003725</name>
</gene>
<protein>
    <submittedName>
        <fullName evidence="2">ABC-type nitrate/sulfonate/bicarbonate transport system substrate-binding protein</fullName>
    </submittedName>
</protein>
<dbReference type="RefSeq" id="WP_183343884.1">
    <property type="nucleotide sequence ID" value="NZ_JACHNU010000006.1"/>
</dbReference>
<sequence length="216" mass="22442">MRLPRLRSAAALAALALAAAGCGGAATPDRPELDARLVLAGRPRALDAPIATAVERNFDGAEGVHFAVEPGRSPGAGARALKDGRAEFAAVPARALTDDDELIGIMALANEPDGERAPTLVLATRRSALEDDPALARAAVRALLRSYESALTDPASSLSDLQALFPGLDRGRIERAFDAGATRLFPPGRQLGALPQDDRRYDAGLVPAAAKTNHVS</sequence>
<comment type="caution">
    <text evidence="2">The sequence shown here is derived from an EMBL/GenBank/DDBJ whole genome shotgun (WGS) entry which is preliminary data.</text>
</comment>
<reference evidence="2 3" key="1">
    <citation type="submission" date="2020-08" db="EMBL/GenBank/DDBJ databases">
        <title>Genomic Encyclopedia of Archaeal and Bacterial Type Strains, Phase II (KMG-II): from individual species to whole genera.</title>
        <authorList>
            <person name="Goeker M."/>
        </authorList>
    </citation>
    <scope>NUCLEOTIDE SEQUENCE [LARGE SCALE GENOMIC DNA]</scope>
    <source>
        <strain evidence="2 3">DSM 23288</strain>
    </source>
</reference>
<evidence type="ECO:0000256" key="1">
    <source>
        <dbReference type="SAM" id="SignalP"/>
    </source>
</evidence>
<evidence type="ECO:0000313" key="3">
    <source>
        <dbReference type="Proteomes" id="UP000585272"/>
    </source>
</evidence>
<proteinExistence type="predicted"/>
<accession>A0A840IGV6</accession>
<organism evidence="2 3">
    <name type="scientific">Conexibacter arvalis</name>
    <dbReference type="NCBI Taxonomy" id="912552"/>
    <lineage>
        <taxon>Bacteria</taxon>
        <taxon>Bacillati</taxon>
        <taxon>Actinomycetota</taxon>
        <taxon>Thermoleophilia</taxon>
        <taxon>Solirubrobacterales</taxon>
        <taxon>Conexibacteraceae</taxon>
        <taxon>Conexibacter</taxon>
    </lineage>
</organism>
<dbReference type="EMBL" id="JACHNU010000006">
    <property type="protein sequence ID" value="MBB4664122.1"/>
    <property type="molecule type" value="Genomic_DNA"/>
</dbReference>
<evidence type="ECO:0000313" key="2">
    <source>
        <dbReference type="EMBL" id="MBB4664122.1"/>
    </source>
</evidence>
<dbReference type="SUPFAM" id="SSF53850">
    <property type="entry name" value="Periplasmic binding protein-like II"/>
    <property type="match status" value="1"/>
</dbReference>
<dbReference type="PROSITE" id="PS51257">
    <property type="entry name" value="PROKAR_LIPOPROTEIN"/>
    <property type="match status" value="1"/>
</dbReference>
<keyword evidence="3" id="KW-1185">Reference proteome</keyword>
<feature type="signal peptide" evidence="1">
    <location>
        <begin position="1"/>
        <end position="25"/>
    </location>
</feature>
<dbReference type="Proteomes" id="UP000585272">
    <property type="component" value="Unassembled WGS sequence"/>
</dbReference>
<keyword evidence="1" id="KW-0732">Signal</keyword>
<feature type="chain" id="PRO_5032798822" evidence="1">
    <location>
        <begin position="26"/>
        <end position="216"/>
    </location>
</feature>
<name>A0A840IGV6_9ACTN</name>